<dbReference type="Proteomes" id="UP000765509">
    <property type="component" value="Unassembled WGS sequence"/>
</dbReference>
<dbReference type="OrthoDB" id="3252425at2759"/>
<evidence type="ECO:0000313" key="1">
    <source>
        <dbReference type="EMBL" id="MBW0473387.1"/>
    </source>
</evidence>
<keyword evidence="2" id="KW-1185">Reference proteome</keyword>
<dbReference type="AlphaFoldDB" id="A0A9Q3BYZ4"/>
<name>A0A9Q3BYZ4_9BASI</name>
<gene>
    <name evidence="1" type="ORF">O181_013102</name>
</gene>
<sequence length="151" mass="16917">MAQEIQVKCPTFIAETNTIGWMAHIIHLAACDGLKALAHANGHTQTEAQEPQGQMDLSNLIDEADGLYLNYNSIISKIAFLGSYLCQIPQHREKFIGMVNLVYDEGNNTRASTLLTQVATRWNSMYKMLVQALQLKDAHTQFCLLESLQAY</sequence>
<protein>
    <submittedName>
        <fullName evidence="1">Uncharacterized protein</fullName>
    </submittedName>
</protein>
<accession>A0A9Q3BYZ4</accession>
<organism evidence="1 2">
    <name type="scientific">Austropuccinia psidii MF-1</name>
    <dbReference type="NCBI Taxonomy" id="1389203"/>
    <lineage>
        <taxon>Eukaryota</taxon>
        <taxon>Fungi</taxon>
        <taxon>Dikarya</taxon>
        <taxon>Basidiomycota</taxon>
        <taxon>Pucciniomycotina</taxon>
        <taxon>Pucciniomycetes</taxon>
        <taxon>Pucciniales</taxon>
        <taxon>Sphaerophragmiaceae</taxon>
        <taxon>Austropuccinia</taxon>
    </lineage>
</organism>
<comment type="caution">
    <text evidence="1">The sequence shown here is derived from an EMBL/GenBank/DDBJ whole genome shotgun (WGS) entry which is preliminary data.</text>
</comment>
<reference evidence="1" key="1">
    <citation type="submission" date="2021-03" db="EMBL/GenBank/DDBJ databases">
        <title>Draft genome sequence of rust myrtle Austropuccinia psidii MF-1, a brazilian biotype.</title>
        <authorList>
            <person name="Quecine M.C."/>
            <person name="Pachon D.M.R."/>
            <person name="Bonatelli M.L."/>
            <person name="Correr F.H."/>
            <person name="Franceschini L.M."/>
            <person name="Leite T.F."/>
            <person name="Margarido G.R.A."/>
            <person name="Almeida C.A."/>
            <person name="Ferrarezi J.A."/>
            <person name="Labate C.A."/>
        </authorList>
    </citation>
    <scope>NUCLEOTIDE SEQUENCE</scope>
    <source>
        <strain evidence="1">MF-1</strain>
    </source>
</reference>
<evidence type="ECO:0000313" key="2">
    <source>
        <dbReference type="Proteomes" id="UP000765509"/>
    </source>
</evidence>
<proteinExistence type="predicted"/>
<dbReference type="EMBL" id="AVOT02003396">
    <property type="protein sequence ID" value="MBW0473387.1"/>
    <property type="molecule type" value="Genomic_DNA"/>
</dbReference>